<dbReference type="AlphaFoldDB" id="A0A6J3MEC2"/>
<evidence type="ECO:0000313" key="1">
    <source>
        <dbReference type="Proteomes" id="UP000504637"/>
    </source>
</evidence>
<accession>A0A6J3MEC2</accession>
<name>A0A6J3MEC2_9PEZI</name>
<keyword evidence="1" id="KW-1185">Reference proteome</keyword>
<reference evidence="2" key="2">
    <citation type="submission" date="2020-04" db="EMBL/GenBank/DDBJ databases">
        <authorList>
            <consortium name="NCBI Genome Project"/>
        </authorList>
    </citation>
    <scope>NUCLEOTIDE SEQUENCE</scope>
    <source>
        <strain evidence="2">CBS 342.82</strain>
    </source>
</reference>
<dbReference type="Proteomes" id="UP000504637">
    <property type="component" value="Unplaced"/>
</dbReference>
<proteinExistence type="predicted"/>
<organism evidence="2">
    <name type="scientific">Dissoconium aciculare CBS 342.82</name>
    <dbReference type="NCBI Taxonomy" id="1314786"/>
    <lineage>
        <taxon>Eukaryota</taxon>
        <taxon>Fungi</taxon>
        <taxon>Dikarya</taxon>
        <taxon>Ascomycota</taxon>
        <taxon>Pezizomycotina</taxon>
        <taxon>Dothideomycetes</taxon>
        <taxon>Dothideomycetidae</taxon>
        <taxon>Mycosphaerellales</taxon>
        <taxon>Dissoconiaceae</taxon>
        <taxon>Dissoconium</taxon>
    </lineage>
</organism>
<dbReference type="RefSeq" id="XP_033463397.1">
    <property type="nucleotide sequence ID" value="XM_033608214.1"/>
</dbReference>
<reference evidence="2" key="3">
    <citation type="submission" date="2025-08" db="UniProtKB">
        <authorList>
            <consortium name="RefSeq"/>
        </authorList>
    </citation>
    <scope>IDENTIFICATION</scope>
    <source>
        <strain evidence="2">CBS 342.82</strain>
    </source>
</reference>
<evidence type="ECO:0000313" key="2">
    <source>
        <dbReference type="RefSeq" id="XP_033463397.1"/>
    </source>
</evidence>
<dbReference type="GeneID" id="54366014"/>
<sequence length="149" mass="16228">MTGADGTPTSAEQGYFRTIFQCPLSVRLSASKHIKNVHSNKYADSESACPIPGWILMMSKSRISVVQRKCWQQLEHFGRSSALPLVAQAHALGGLPLAITQISGFIVQQKLSLQGSQAPYLLINVVLRGFTKEALLDIRMGIFSAPFGP</sequence>
<dbReference type="OrthoDB" id="6161812at2759"/>
<protein>
    <submittedName>
        <fullName evidence="2">Uncharacterized protein</fullName>
    </submittedName>
</protein>
<gene>
    <name evidence="2" type="ORF">K489DRAFT_419614</name>
</gene>
<reference evidence="2" key="1">
    <citation type="submission" date="2020-01" db="EMBL/GenBank/DDBJ databases">
        <authorList>
            <consortium name="DOE Joint Genome Institute"/>
            <person name="Haridas S."/>
            <person name="Albert R."/>
            <person name="Binder M."/>
            <person name="Bloem J."/>
            <person name="Labutti K."/>
            <person name="Salamov A."/>
            <person name="Andreopoulos B."/>
            <person name="Baker S.E."/>
            <person name="Barry K."/>
            <person name="Bills G."/>
            <person name="Bluhm B.H."/>
            <person name="Cannon C."/>
            <person name="Castanera R."/>
            <person name="Culley D.E."/>
            <person name="Daum C."/>
            <person name="Ezra D."/>
            <person name="Gonzalez J.B."/>
            <person name="Henrissat B."/>
            <person name="Kuo A."/>
            <person name="Liang C."/>
            <person name="Lipzen A."/>
            <person name="Lutzoni F."/>
            <person name="Magnuson J."/>
            <person name="Mondo S."/>
            <person name="Nolan M."/>
            <person name="Ohm R."/>
            <person name="Pangilinan J."/>
            <person name="Park H.-J."/>
            <person name="Ramirez L."/>
            <person name="Alfaro M."/>
            <person name="Sun H."/>
            <person name="Tritt A."/>
            <person name="Yoshinaga Y."/>
            <person name="Zwiers L.-H."/>
            <person name="Turgeon B.G."/>
            <person name="Goodwin S.B."/>
            <person name="Spatafora J.W."/>
            <person name="Crous P.W."/>
            <person name="Grigoriev I.V."/>
        </authorList>
    </citation>
    <scope>NUCLEOTIDE SEQUENCE</scope>
    <source>
        <strain evidence="2">CBS 342.82</strain>
    </source>
</reference>